<evidence type="ECO:0000313" key="2">
    <source>
        <dbReference type="EMBL" id="AGP31745.1"/>
    </source>
</evidence>
<dbReference type="Pfam" id="PF00149">
    <property type="entry name" value="Metallophos"/>
    <property type="match status" value="1"/>
</dbReference>
<sequence length="328" mass="35333">MTTSALRDTARAAARATLRTTLTAGGVLAVTGGATALGGLFGTRDFILHEVTVPVLAPGTLDRLRRFHADAWPTDRQDFTILHVSDLHMLAGQQLKQRWVASLANLEPDLVVNTGDNLGEKEAVPGVLRALGPLLRLPGAFVFGSNDYYAPHPVNPVNYLLGKKNPPSDVDLPWQGMRAAFIEHGWEDATHRRVDFAVDGLRLAVGGVDDPHLNRDDYDALGGGPNPEADLALGLAHAPEPRVLDEFAADGYQLAMSGHTHGGQLCLPGGRAIVTNCGIDRSRVAGLSRWSERMWLHVSNGLGTSKYVPFRVFCRPSATLVHVVERDG</sequence>
<accession>S4XJ13</accession>
<protein>
    <recommendedName>
        <fullName evidence="1">Calcineurin-like phosphoesterase domain-containing protein</fullName>
    </recommendedName>
</protein>
<reference evidence="2 3" key="1">
    <citation type="submission" date="2012-06" db="EMBL/GenBank/DDBJ databases">
        <title>Complete genome sequence of Corynebacterium terpenotabidum Y-11 (=DSM 44721).</title>
        <authorList>
            <person name="Ruckert C."/>
            <person name="Albersmeier A."/>
            <person name="Al-Dilaimi A."/>
            <person name="Szczepanowski R."/>
            <person name="Kalinowski J."/>
        </authorList>
    </citation>
    <scope>NUCLEOTIDE SEQUENCE [LARGE SCALE GENOMIC DNA]</scope>
    <source>
        <strain evidence="2 3">Y-11</strain>
    </source>
</reference>
<dbReference type="PANTHER" id="PTHR31302">
    <property type="entry name" value="TRANSMEMBRANE PROTEIN WITH METALLOPHOSPHOESTERASE DOMAIN-RELATED"/>
    <property type="match status" value="1"/>
</dbReference>
<dbReference type="InterPro" id="IPR029052">
    <property type="entry name" value="Metallo-depent_PP-like"/>
</dbReference>
<dbReference type="GO" id="GO:0009245">
    <property type="term" value="P:lipid A biosynthetic process"/>
    <property type="evidence" value="ECO:0007669"/>
    <property type="project" value="TreeGrafter"/>
</dbReference>
<feature type="domain" description="Calcineurin-like phosphoesterase" evidence="1">
    <location>
        <begin position="79"/>
        <end position="262"/>
    </location>
</feature>
<keyword evidence="3" id="KW-1185">Reference proteome</keyword>
<proteinExistence type="predicted"/>
<dbReference type="InterPro" id="IPR004843">
    <property type="entry name" value="Calcineurin-like_PHP"/>
</dbReference>
<dbReference type="AlphaFoldDB" id="S4XJ13"/>
<organism evidence="2 3">
    <name type="scientific">Corynebacterium terpenotabidum Y-11</name>
    <dbReference type="NCBI Taxonomy" id="1200352"/>
    <lineage>
        <taxon>Bacteria</taxon>
        <taxon>Bacillati</taxon>
        <taxon>Actinomycetota</taxon>
        <taxon>Actinomycetes</taxon>
        <taxon>Mycobacteriales</taxon>
        <taxon>Corynebacteriaceae</taxon>
        <taxon>Corynebacterium</taxon>
    </lineage>
</organism>
<dbReference type="eggNOG" id="COG1408">
    <property type="taxonomic scope" value="Bacteria"/>
</dbReference>
<dbReference type="PANTHER" id="PTHR31302:SF20">
    <property type="entry name" value="CONSERVED PROTEIN"/>
    <property type="match status" value="1"/>
</dbReference>
<dbReference type="GO" id="GO:0008758">
    <property type="term" value="F:UDP-2,3-diacylglucosamine hydrolase activity"/>
    <property type="evidence" value="ECO:0007669"/>
    <property type="project" value="TreeGrafter"/>
</dbReference>
<dbReference type="InterPro" id="IPR051158">
    <property type="entry name" value="Metallophosphoesterase_sf"/>
</dbReference>
<dbReference type="KEGG" id="cter:A606_10530"/>
<dbReference type="EMBL" id="CP003696">
    <property type="protein sequence ID" value="AGP31745.1"/>
    <property type="molecule type" value="Genomic_DNA"/>
</dbReference>
<dbReference type="OrthoDB" id="9780884at2"/>
<name>S4XJ13_9CORY</name>
<dbReference type="Proteomes" id="UP000014809">
    <property type="component" value="Chromosome"/>
</dbReference>
<dbReference type="STRING" id="1200352.A606_10530"/>
<evidence type="ECO:0000259" key="1">
    <source>
        <dbReference type="Pfam" id="PF00149"/>
    </source>
</evidence>
<dbReference type="Gene3D" id="3.60.21.10">
    <property type="match status" value="1"/>
</dbReference>
<dbReference type="HOGENOM" id="CLU_025443_4_0_11"/>
<dbReference type="PATRIC" id="fig|1200352.3.peg.2147"/>
<evidence type="ECO:0000313" key="3">
    <source>
        <dbReference type="Proteomes" id="UP000014809"/>
    </source>
</evidence>
<dbReference type="RefSeq" id="WP_020442094.1">
    <property type="nucleotide sequence ID" value="NC_021663.1"/>
</dbReference>
<dbReference type="SUPFAM" id="SSF56300">
    <property type="entry name" value="Metallo-dependent phosphatases"/>
    <property type="match status" value="1"/>
</dbReference>
<dbReference type="GO" id="GO:0016020">
    <property type="term" value="C:membrane"/>
    <property type="evidence" value="ECO:0007669"/>
    <property type="project" value="GOC"/>
</dbReference>
<gene>
    <name evidence="2" type="ORF">A606_10530</name>
</gene>